<dbReference type="RefSeq" id="WP_203893672.1">
    <property type="nucleotide sequence ID" value="NZ_BOOH01000046.1"/>
</dbReference>
<comment type="caution">
    <text evidence="2">The sequence shown here is derived from an EMBL/GenBank/DDBJ whole genome shotgun (WGS) entry which is preliminary data.</text>
</comment>
<sequence length="1022" mass="104402">MTLVLRGLDLIGALLCARRGAGPAGLTHLAVGTGDPSWDAAPPPPDRARTALTREVARARLTGLRYRAGVITARAVLPDLGEELREIGLFGGDASPRPGSGYLVSHIAHPPAQAPLEREVRLALPPGLAPGVRDLIGGLLTGAAGLTGISHVALGTDGDPGDPGAPPPGLLAEAYRAPVDRRRLRYDPAAHAVLLSARFGIGEGPPVVREAGVFAGDVMVVRDTGPEVDRTRPRALEHAFTIALVARLDVPVPELIGLGPQEARHALSEAGLAPGTTTEREVRGRDAATVVAQSPAAGGTVHEGTPVDVVVEIPARVAVPPLIGEPVGRAAELLETIGLAVGELADAQSEAPAGTVLAVTPPAGTRLAPGAAVALTVAVPVQVTVPDVRGRTPAAAELLLRGARLSAADPPYAQEESPATTGTVIRQEPAAGASAPAGASVALTLAAPLAIAVPALTGRPLDQALTLLEETSAARLKELGLLPVPPALSLGRRVVETSDRPEGEVVRQEPAAGTRVPLHGTVDLAVSGSPDRIVPDLAGLGVGAARAVLAAAGFTLGRETGRASDAESGTVLGQDPPPGSAWPPGAPVAVTVATGRTVPVPDLVGLIVEAAREAVAARGLTLTETTRAVPGRPGSVHSQSPAPGVPAASGSAVGVVVCEGVPALVGLTLAEARAAVEGLGLELEETSEEADGQPGRILRQQPAPEQPVPQDRTIQVVVSALRTVEVPDVLGLLFDEAVVVLDEAGLVAAVLNSEFSDEPEDTVLTQAPGAEARVPVFSMVALTLAMRPPVTVPRLTGLHVAQAKRALEEAGLRIKVAGSRPVLGVREESVVEQDPAEGAEAHPGTVVRVVLATRVETVVVPELRGLTVSQAGARLEAVHLSVGIVADVPSGQPPGTVVDQNPRAGEAVPPDTAVALSTAVRRGVEVPSTVGMVFEAARDLLSARGFLVEYDYEVSFDLTGIVIRQRPEGGTANPGSTVFIAVSLGWDLDPRKPPIIRPPVKPPIKFPVDFPPRPPGPPRPFP</sequence>
<feature type="domain" description="PASTA" evidence="1">
    <location>
        <begin position="249"/>
        <end position="313"/>
    </location>
</feature>
<proteinExistence type="predicted"/>
<protein>
    <recommendedName>
        <fullName evidence="1">PASTA domain-containing protein</fullName>
    </recommendedName>
</protein>
<evidence type="ECO:0000313" key="3">
    <source>
        <dbReference type="Proteomes" id="UP000616724"/>
    </source>
</evidence>
<dbReference type="CDD" id="cd06577">
    <property type="entry name" value="PASTA_pknB"/>
    <property type="match status" value="9"/>
</dbReference>
<feature type="domain" description="PASTA" evidence="1">
    <location>
        <begin position="854"/>
        <end position="920"/>
    </location>
</feature>
<feature type="domain" description="PASTA" evidence="1">
    <location>
        <begin position="660"/>
        <end position="720"/>
    </location>
</feature>
<dbReference type="Pfam" id="PF03793">
    <property type="entry name" value="PASTA"/>
    <property type="match status" value="11"/>
</dbReference>
<evidence type="ECO:0000313" key="2">
    <source>
        <dbReference type="EMBL" id="GIH79201.1"/>
    </source>
</evidence>
<dbReference type="Gene3D" id="3.30.10.20">
    <property type="match status" value="11"/>
</dbReference>
<organism evidence="2 3">
    <name type="scientific">Planobispora longispora</name>
    <dbReference type="NCBI Taxonomy" id="28887"/>
    <lineage>
        <taxon>Bacteria</taxon>
        <taxon>Bacillati</taxon>
        <taxon>Actinomycetota</taxon>
        <taxon>Actinomycetes</taxon>
        <taxon>Streptosporangiales</taxon>
        <taxon>Streptosporangiaceae</taxon>
        <taxon>Planobispora</taxon>
    </lineage>
</organism>
<reference evidence="2 3" key="1">
    <citation type="submission" date="2021-01" db="EMBL/GenBank/DDBJ databases">
        <title>Whole genome shotgun sequence of Planobispora longispora NBRC 13918.</title>
        <authorList>
            <person name="Komaki H."/>
            <person name="Tamura T."/>
        </authorList>
    </citation>
    <scope>NUCLEOTIDE SEQUENCE [LARGE SCALE GENOMIC DNA]</scope>
    <source>
        <strain evidence="2 3">NBRC 13918</strain>
    </source>
</reference>
<dbReference type="PROSITE" id="PS51178">
    <property type="entry name" value="PASTA"/>
    <property type="match status" value="9"/>
</dbReference>
<evidence type="ECO:0000259" key="1">
    <source>
        <dbReference type="PROSITE" id="PS51178"/>
    </source>
</evidence>
<feature type="domain" description="PASTA" evidence="1">
    <location>
        <begin position="450"/>
        <end position="527"/>
    </location>
</feature>
<feature type="domain" description="PASTA" evidence="1">
    <location>
        <begin position="787"/>
        <end position="853"/>
    </location>
</feature>
<feature type="domain" description="PASTA" evidence="1">
    <location>
        <begin position="722"/>
        <end position="786"/>
    </location>
</feature>
<feature type="domain" description="PASTA" evidence="1">
    <location>
        <begin position="528"/>
        <end position="594"/>
    </location>
</feature>
<dbReference type="InterPro" id="IPR005543">
    <property type="entry name" value="PASTA_dom"/>
</dbReference>
<feature type="domain" description="PASTA" evidence="1">
    <location>
        <begin position="923"/>
        <end position="984"/>
    </location>
</feature>
<dbReference type="EMBL" id="BOOH01000046">
    <property type="protein sequence ID" value="GIH79201.1"/>
    <property type="molecule type" value="Genomic_DNA"/>
</dbReference>
<dbReference type="AlphaFoldDB" id="A0A8J3W8U4"/>
<dbReference type="Proteomes" id="UP000616724">
    <property type="component" value="Unassembled WGS sequence"/>
</dbReference>
<dbReference type="SMART" id="SM00740">
    <property type="entry name" value="PASTA"/>
    <property type="match status" value="11"/>
</dbReference>
<gene>
    <name evidence="2" type="ORF">Plo01_56300</name>
</gene>
<name>A0A8J3W8U4_9ACTN</name>
<keyword evidence="3" id="KW-1185">Reference proteome</keyword>
<accession>A0A8J3W8U4</accession>
<dbReference type="SUPFAM" id="SSF54184">
    <property type="entry name" value="Penicillin-binding protein 2x (pbp-2x), c-terminal domain"/>
    <property type="match status" value="1"/>
</dbReference>
<feature type="domain" description="PASTA" evidence="1">
    <location>
        <begin position="379"/>
        <end position="447"/>
    </location>
</feature>